<keyword evidence="5" id="KW-0378">Hydrolase</keyword>
<keyword evidence="6" id="KW-1185">Reference proteome</keyword>
<feature type="short sequence motif" description="Histidine triad motif" evidence="2 3">
    <location>
        <begin position="113"/>
        <end position="117"/>
    </location>
</feature>
<dbReference type="SUPFAM" id="SSF54197">
    <property type="entry name" value="HIT-like"/>
    <property type="match status" value="1"/>
</dbReference>
<reference evidence="5 6" key="1">
    <citation type="journal article" date="2014" name="Nature">
        <title>An environmental bacterial taxon with a large and distinct metabolic repertoire.</title>
        <authorList>
            <person name="Wilson M.C."/>
            <person name="Mori T."/>
            <person name="Ruckert C."/>
            <person name="Uria A.R."/>
            <person name="Helf M.J."/>
            <person name="Takada K."/>
            <person name="Gernert C."/>
            <person name="Steffens U.A."/>
            <person name="Heycke N."/>
            <person name="Schmitt S."/>
            <person name="Rinke C."/>
            <person name="Helfrich E.J."/>
            <person name="Brachmann A.O."/>
            <person name="Gurgui C."/>
            <person name="Wakimoto T."/>
            <person name="Kracht M."/>
            <person name="Crusemann M."/>
            <person name="Hentschel U."/>
            <person name="Abe I."/>
            <person name="Matsunaga S."/>
            <person name="Kalinowski J."/>
            <person name="Takeyama H."/>
            <person name="Piel J."/>
        </authorList>
    </citation>
    <scope>NUCLEOTIDE SEQUENCE [LARGE SCALE GENOMIC DNA]</scope>
    <source>
        <strain evidence="6">TSY2</strain>
    </source>
</reference>
<dbReference type="InterPro" id="IPR036265">
    <property type="entry name" value="HIT-like_sf"/>
</dbReference>
<protein>
    <submittedName>
        <fullName evidence="5">Diadenosine tetraphosphate hydrolase</fullName>
    </submittedName>
</protein>
<dbReference type="AlphaFoldDB" id="W4M2M1"/>
<gene>
    <name evidence="5" type="ORF">ETSY2_28830</name>
</gene>
<dbReference type="GO" id="GO:0016787">
    <property type="term" value="F:hydrolase activity"/>
    <property type="evidence" value="ECO:0007669"/>
    <property type="project" value="UniProtKB-KW"/>
</dbReference>
<dbReference type="PROSITE" id="PS51084">
    <property type="entry name" value="HIT_2"/>
    <property type="match status" value="1"/>
</dbReference>
<evidence type="ECO:0000256" key="3">
    <source>
        <dbReference type="PROSITE-ProRule" id="PRU00464"/>
    </source>
</evidence>
<evidence type="ECO:0000256" key="2">
    <source>
        <dbReference type="PIRSR" id="PIRSR601310-3"/>
    </source>
</evidence>
<dbReference type="PANTHER" id="PTHR46648">
    <property type="entry name" value="HIT FAMILY PROTEIN 1"/>
    <property type="match status" value="1"/>
</dbReference>
<dbReference type="Gene3D" id="3.30.428.10">
    <property type="entry name" value="HIT-like"/>
    <property type="match status" value="1"/>
</dbReference>
<dbReference type="EMBL" id="AZHX01001223">
    <property type="protein sequence ID" value="ETX04440.1"/>
    <property type="molecule type" value="Genomic_DNA"/>
</dbReference>
<dbReference type="Proteomes" id="UP000019140">
    <property type="component" value="Unassembled WGS sequence"/>
</dbReference>
<evidence type="ECO:0000259" key="4">
    <source>
        <dbReference type="PROSITE" id="PS51084"/>
    </source>
</evidence>
<accession>W4M2M1</accession>
<evidence type="ECO:0000313" key="6">
    <source>
        <dbReference type="Proteomes" id="UP000019140"/>
    </source>
</evidence>
<organism evidence="5 6">
    <name type="scientific">Candidatus Entotheonella gemina</name>
    <dbReference type="NCBI Taxonomy" id="1429439"/>
    <lineage>
        <taxon>Bacteria</taxon>
        <taxon>Pseudomonadati</taxon>
        <taxon>Nitrospinota/Tectimicrobiota group</taxon>
        <taxon>Candidatus Tectimicrobiota</taxon>
        <taxon>Candidatus Entotheonellia</taxon>
        <taxon>Candidatus Entotheonellales</taxon>
        <taxon>Candidatus Entotheonellaceae</taxon>
        <taxon>Candidatus Entotheonella</taxon>
    </lineage>
</organism>
<dbReference type="InterPro" id="IPR011146">
    <property type="entry name" value="HIT-like"/>
</dbReference>
<dbReference type="PANTHER" id="PTHR46648:SF1">
    <property type="entry name" value="ADENOSINE 5'-MONOPHOSPHORAMIDASE HNT1"/>
    <property type="match status" value="1"/>
</dbReference>
<name>W4M2M1_9BACT</name>
<feature type="domain" description="HIT" evidence="4">
    <location>
        <begin position="53"/>
        <end position="128"/>
    </location>
</feature>
<dbReference type="PATRIC" id="fig|1429439.4.peg.4895"/>
<evidence type="ECO:0000256" key="1">
    <source>
        <dbReference type="PIRSR" id="PIRSR601310-1"/>
    </source>
</evidence>
<feature type="active site" description="Tele-AMP-histidine intermediate" evidence="1">
    <location>
        <position position="115"/>
    </location>
</feature>
<dbReference type="HOGENOM" id="CLU_056776_3_3_7"/>
<dbReference type="Pfam" id="PF01230">
    <property type="entry name" value="HIT"/>
    <property type="match status" value="1"/>
</dbReference>
<sequence>MFNHAPKEYDCPFCRVVKGHDLEAPYTKQSDVVYRDSWVTAFICARWWENNSGHVLIIPNQHVENLYDLPSALSTKIHDLERKVAIAFKYAYACDGTSSRQHNEPSGSQEVWHYHLHVFPRYREDDLYRSSHRMVPAEERLPYAEKLKAYFDDNLASFDLVPKEDVRAGTDRTN</sequence>
<dbReference type="GO" id="GO:0009117">
    <property type="term" value="P:nucleotide metabolic process"/>
    <property type="evidence" value="ECO:0007669"/>
    <property type="project" value="TreeGrafter"/>
</dbReference>
<evidence type="ECO:0000313" key="5">
    <source>
        <dbReference type="EMBL" id="ETX04440.1"/>
    </source>
</evidence>
<comment type="caution">
    <text evidence="5">The sequence shown here is derived from an EMBL/GenBank/DDBJ whole genome shotgun (WGS) entry which is preliminary data.</text>
</comment>
<dbReference type="InterPro" id="IPR001310">
    <property type="entry name" value="Histidine_triad_HIT"/>
</dbReference>
<proteinExistence type="predicted"/>